<feature type="domain" description="PAS" evidence="8">
    <location>
        <begin position="1037"/>
        <end position="1099"/>
    </location>
</feature>
<dbReference type="Proteomes" id="UP000290407">
    <property type="component" value="Unassembled WGS sequence"/>
</dbReference>
<dbReference type="PANTHER" id="PTHR43304">
    <property type="entry name" value="PHYTOCHROME-LIKE PROTEIN CPH1"/>
    <property type="match status" value="1"/>
</dbReference>
<evidence type="ECO:0000313" key="10">
    <source>
        <dbReference type="EMBL" id="RYC70132.1"/>
    </source>
</evidence>
<dbReference type="Pfam" id="PF00512">
    <property type="entry name" value="HisKA"/>
    <property type="match status" value="1"/>
</dbReference>
<dbReference type="Gene3D" id="3.30.450.40">
    <property type="match status" value="2"/>
</dbReference>
<dbReference type="InterPro" id="IPR000700">
    <property type="entry name" value="PAS-assoc_C"/>
</dbReference>
<dbReference type="SUPFAM" id="SSF55874">
    <property type="entry name" value="ATPase domain of HSP90 chaperone/DNA topoisomerase II/histidine kinase"/>
    <property type="match status" value="1"/>
</dbReference>
<name>A0A4Q2UMW1_9BACT</name>
<dbReference type="Pfam" id="PF00989">
    <property type="entry name" value="PAS"/>
    <property type="match status" value="2"/>
</dbReference>
<dbReference type="SMART" id="SM00388">
    <property type="entry name" value="HisKA"/>
    <property type="match status" value="1"/>
</dbReference>
<dbReference type="RefSeq" id="WP_129601355.1">
    <property type="nucleotide sequence ID" value="NZ_SBLB01000002.1"/>
</dbReference>
<evidence type="ECO:0000256" key="5">
    <source>
        <dbReference type="ARBA" id="ARBA00022777"/>
    </source>
</evidence>
<accession>A0A4Q2UMW1</accession>
<dbReference type="InterPro" id="IPR001610">
    <property type="entry name" value="PAC"/>
</dbReference>
<dbReference type="GO" id="GO:0006355">
    <property type="term" value="P:regulation of DNA-templated transcription"/>
    <property type="evidence" value="ECO:0007669"/>
    <property type="project" value="InterPro"/>
</dbReference>
<keyword evidence="4" id="KW-0808">Transferase</keyword>
<dbReference type="Gene3D" id="3.30.565.10">
    <property type="entry name" value="Histidine kinase-like ATPase, C-terminal domain"/>
    <property type="match status" value="1"/>
</dbReference>
<dbReference type="Pfam" id="PF01590">
    <property type="entry name" value="GAF"/>
    <property type="match status" value="2"/>
</dbReference>
<evidence type="ECO:0000259" key="7">
    <source>
        <dbReference type="PROSITE" id="PS50109"/>
    </source>
</evidence>
<dbReference type="PANTHER" id="PTHR43304:SF1">
    <property type="entry name" value="PAC DOMAIN-CONTAINING PROTEIN"/>
    <property type="match status" value="1"/>
</dbReference>
<protein>
    <recommendedName>
        <fullName evidence="2">histidine kinase</fullName>
        <ecNumber evidence="2">2.7.13.3</ecNumber>
    </recommendedName>
</protein>
<keyword evidence="11" id="KW-1185">Reference proteome</keyword>
<dbReference type="InterPro" id="IPR013655">
    <property type="entry name" value="PAS_fold_3"/>
</dbReference>
<dbReference type="PROSITE" id="PS50112">
    <property type="entry name" value="PAS"/>
    <property type="match status" value="3"/>
</dbReference>
<dbReference type="CDD" id="cd00130">
    <property type="entry name" value="PAS"/>
    <property type="match status" value="4"/>
</dbReference>
<dbReference type="SMART" id="SM00091">
    <property type="entry name" value="PAS"/>
    <property type="match status" value="5"/>
</dbReference>
<feature type="domain" description="PAC" evidence="9">
    <location>
        <begin position="984"/>
        <end position="1036"/>
    </location>
</feature>
<proteinExistence type="predicted"/>
<feature type="coiled-coil region" evidence="6">
    <location>
        <begin position="608"/>
        <end position="635"/>
    </location>
</feature>
<dbReference type="InterPro" id="IPR005467">
    <property type="entry name" value="His_kinase_dom"/>
</dbReference>
<dbReference type="NCBIfam" id="TIGR00229">
    <property type="entry name" value="sensory_box"/>
    <property type="match status" value="3"/>
</dbReference>
<dbReference type="InterPro" id="IPR003661">
    <property type="entry name" value="HisK_dim/P_dom"/>
</dbReference>
<dbReference type="InterPro" id="IPR004358">
    <property type="entry name" value="Sig_transdc_His_kin-like_C"/>
</dbReference>
<dbReference type="InterPro" id="IPR029016">
    <property type="entry name" value="GAF-like_dom_sf"/>
</dbReference>
<dbReference type="SMART" id="SM00387">
    <property type="entry name" value="HATPase_c"/>
    <property type="match status" value="1"/>
</dbReference>
<sequence>MVLFNRLKRLFSSREVNPSETGNQPGQWANLPIGVLICEPGPTPFAPTLTVTYWNNQASSLVGDLPQPVRPLPLATNPCLRHLADSIRTALATGTPVTLERYDPDTDRWLDFTISRHQQTSLIYVQNKSPEKYRTNLQRRLELESIISDISGSLLTMPSDGLNAFIHESLAKIGAYDKADRVSIFEYTPDNQRMSCTHEWCAEGIASHRSNLQDLPTRSFPWWQEQMSSQQTIRLTSLDELPPHATSEKATLLDHNIKSLLVMPLVADHGLVGFVGFDAVRDARQWDTNDADLLKTFSALVVTATSRASREQQLQRVNKRLTGLSHITKALLTSSLHDGQPDLTALHHLYEMIPCEIGIVFRIDEDGQYARTESRFRHGQREDWPGVSIPVQYLYNNLLAQGQEILVNQLRPGSSGFPADFNPYAWGHRSFLCVPLQAREQYVGLLVLLDPSPQFFTAEHVLIAKEVAGQLSVLLLQEEINQQLTSQATTLFNNHQLLQVVVDTSPTGLALLEPVWAAGKLVDFTYLLVNPVAAHITGQTQETMPGQRLLTMLPHVRTNGLFDCLVGVATTGASQRIQIRDDLPVGEFWGDYLLARVGGNVLLTVNDITSLTTAKAQLQQTNAELETRVAERTGQIQQLYAIQQAIFKYTGLAIAATDPEGIIQLVNPALETMTGYRADELIGKVTPGALRAPAVFQQQIDQLRAAVADPSITGEALIRAYLQKHDYLRRENTLLTKDGQLIPVISTVTGLYNDEQELIGYVDTAIDISYLKTIEQELVQANQRSQLATRAGKLGVWEWNLDTNELILDGSFASLFDMPRDKPIRHLDEVARMVHPDDLPFFKQYVADIQQSRKPFNAEFRLFSPTHQSVHYMKADGLVRQDDPNGTNRMIGVIRDRTTKRQAEQAMRDSEYRYRSLVDHLKAVVFQADATGCWLFLNAAWEEVTGFTVEEALGHRFLEYILPDDQAHTLALFSQIRDCDAGHVKLVVRYRHKEGGYRWIDVFAQATLNEQAEITGFTGTLTDITDRKKAEEAIIESEQRFRDIAENVDEIFWIRDLEEPRFTYMNAAYERFTGQPVTNLYRNPLTFLDFIIEEDRPNVLSFFMHNEQEPSFEFRANHQDGSVRYLSVRIFTVKDEAGVITRRVGVASDITSAHEKELILQDSLQRERALNALKSRFISTASHEFRTPLAGISSSLELVKHYVNSGSAPFDTSPINRHLDNIHKKIFSLNDLISDTLSVSKLDEGKVMINIEPVDLFDLCAQTLKLYFSDRGDKRFVELIVIGEVVPIETDRKLIAHVLVNLLSNAFKFSTGNPTLTIRFRDNMVTLKVSDKGIGIPKKDIPNLFGKFFRASNAIAFQGTGLGLAICHEYITLLNGQIDLDSTEGVGTTFRITLPKAYRAIS</sequence>
<reference evidence="10 11" key="1">
    <citation type="submission" date="2019-01" db="EMBL/GenBank/DDBJ databases">
        <title>Spirosoma flava sp. nov., a propanil-degrading bacterium isolated from herbicide-contaminated soil.</title>
        <authorList>
            <person name="Zhang L."/>
            <person name="Jiang J.-D."/>
        </authorList>
    </citation>
    <scope>NUCLEOTIDE SEQUENCE [LARGE SCALE GENOMIC DNA]</scope>
    <source>
        <strain evidence="10 11">TY50</strain>
    </source>
</reference>
<dbReference type="InterPro" id="IPR000014">
    <property type="entry name" value="PAS"/>
</dbReference>
<dbReference type="SUPFAM" id="SSF55781">
    <property type="entry name" value="GAF domain-like"/>
    <property type="match status" value="2"/>
</dbReference>
<dbReference type="CDD" id="cd00082">
    <property type="entry name" value="HisKA"/>
    <property type="match status" value="1"/>
</dbReference>
<dbReference type="PROSITE" id="PS50109">
    <property type="entry name" value="HIS_KIN"/>
    <property type="match status" value="1"/>
</dbReference>
<dbReference type="InterPro" id="IPR035965">
    <property type="entry name" value="PAS-like_dom_sf"/>
</dbReference>
<feature type="domain" description="Histidine kinase" evidence="7">
    <location>
        <begin position="1180"/>
        <end position="1398"/>
    </location>
</feature>
<dbReference type="SUPFAM" id="SSF47384">
    <property type="entry name" value="Homodimeric domain of signal transducing histidine kinase"/>
    <property type="match status" value="1"/>
</dbReference>
<keyword evidence="3" id="KW-0597">Phosphoprotein</keyword>
<dbReference type="Pfam" id="PF08447">
    <property type="entry name" value="PAS_3"/>
    <property type="match status" value="2"/>
</dbReference>
<feature type="domain" description="PAC" evidence="9">
    <location>
        <begin position="728"/>
        <end position="780"/>
    </location>
</feature>
<dbReference type="Pfam" id="PF02518">
    <property type="entry name" value="HATPase_c"/>
    <property type="match status" value="1"/>
</dbReference>
<dbReference type="Gene3D" id="3.30.450.20">
    <property type="entry name" value="PAS domain"/>
    <property type="match status" value="5"/>
</dbReference>
<evidence type="ECO:0000256" key="6">
    <source>
        <dbReference type="SAM" id="Coils"/>
    </source>
</evidence>
<feature type="domain" description="PAS" evidence="8">
    <location>
        <begin position="910"/>
        <end position="980"/>
    </location>
</feature>
<dbReference type="InterPro" id="IPR003594">
    <property type="entry name" value="HATPase_dom"/>
</dbReference>
<evidence type="ECO:0000256" key="4">
    <source>
        <dbReference type="ARBA" id="ARBA00022679"/>
    </source>
</evidence>
<dbReference type="InterPro" id="IPR036097">
    <property type="entry name" value="HisK_dim/P_sf"/>
</dbReference>
<dbReference type="SMART" id="SM00065">
    <property type="entry name" value="GAF"/>
    <property type="match status" value="2"/>
</dbReference>
<evidence type="ECO:0000256" key="3">
    <source>
        <dbReference type="ARBA" id="ARBA00022553"/>
    </source>
</evidence>
<gene>
    <name evidence="10" type="ORF">EQG79_09685</name>
</gene>
<dbReference type="PRINTS" id="PR00344">
    <property type="entry name" value="BCTRLSENSOR"/>
</dbReference>
<dbReference type="EC" id="2.7.13.3" evidence="2"/>
<comment type="caution">
    <text evidence="10">The sequence shown here is derived from an EMBL/GenBank/DDBJ whole genome shotgun (WGS) entry which is preliminary data.</text>
</comment>
<comment type="catalytic activity">
    <reaction evidence="1">
        <text>ATP + protein L-histidine = ADP + protein N-phospho-L-histidine.</text>
        <dbReference type="EC" id="2.7.13.3"/>
    </reaction>
</comment>
<organism evidence="10 11">
    <name type="scientific">Spirosoma sordidisoli</name>
    <dbReference type="NCBI Taxonomy" id="2502893"/>
    <lineage>
        <taxon>Bacteria</taxon>
        <taxon>Pseudomonadati</taxon>
        <taxon>Bacteroidota</taxon>
        <taxon>Cytophagia</taxon>
        <taxon>Cytophagales</taxon>
        <taxon>Cytophagaceae</taxon>
        <taxon>Spirosoma</taxon>
    </lineage>
</organism>
<evidence type="ECO:0000256" key="2">
    <source>
        <dbReference type="ARBA" id="ARBA00012438"/>
    </source>
</evidence>
<feature type="domain" description="PAS" evidence="8">
    <location>
        <begin position="654"/>
        <end position="684"/>
    </location>
</feature>
<feature type="domain" description="PAC" evidence="9">
    <location>
        <begin position="856"/>
        <end position="909"/>
    </location>
</feature>
<dbReference type="Gene3D" id="1.10.287.130">
    <property type="match status" value="1"/>
</dbReference>
<dbReference type="InterPro" id="IPR036890">
    <property type="entry name" value="HATPase_C_sf"/>
</dbReference>
<dbReference type="InterPro" id="IPR013767">
    <property type="entry name" value="PAS_fold"/>
</dbReference>
<evidence type="ECO:0000313" key="11">
    <source>
        <dbReference type="Proteomes" id="UP000290407"/>
    </source>
</evidence>
<dbReference type="SUPFAM" id="SSF55785">
    <property type="entry name" value="PYP-like sensor domain (PAS domain)"/>
    <property type="match status" value="5"/>
</dbReference>
<keyword evidence="5" id="KW-0418">Kinase</keyword>
<evidence type="ECO:0000256" key="1">
    <source>
        <dbReference type="ARBA" id="ARBA00000085"/>
    </source>
</evidence>
<dbReference type="InterPro" id="IPR052162">
    <property type="entry name" value="Sensor_kinase/Photoreceptor"/>
</dbReference>
<evidence type="ECO:0000259" key="8">
    <source>
        <dbReference type="PROSITE" id="PS50112"/>
    </source>
</evidence>
<dbReference type="GO" id="GO:0000155">
    <property type="term" value="F:phosphorelay sensor kinase activity"/>
    <property type="evidence" value="ECO:0007669"/>
    <property type="project" value="InterPro"/>
</dbReference>
<dbReference type="SMART" id="SM00086">
    <property type="entry name" value="PAC"/>
    <property type="match status" value="4"/>
</dbReference>
<evidence type="ECO:0000259" key="9">
    <source>
        <dbReference type="PROSITE" id="PS50113"/>
    </source>
</evidence>
<dbReference type="PROSITE" id="PS50113">
    <property type="entry name" value="PAC"/>
    <property type="match status" value="4"/>
</dbReference>
<dbReference type="InterPro" id="IPR003018">
    <property type="entry name" value="GAF"/>
</dbReference>
<keyword evidence="6" id="KW-0175">Coiled coil</keyword>
<feature type="domain" description="PAC" evidence="9">
    <location>
        <begin position="1110"/>
        <end position="1162"/>
    </location>
</feature>
<dbReference type="EMBL" id="SBLB01000002">
    <property type="protein sequence ID" value="RYC70132.1"/>
    <property type="molecule type" value="Genomic_DNA"/>
</dbReference>
<dbReference type="CDD" id="cd00075">
    <property type="entry name" value="HATPase"/>
    <property type="match status" value="1"/>
</dbReference>